<evidence type="ECO:0000256" key="2">
    <source>
        <dbReference type="ARBA" id="ARBA00022475"/>
    </source>
</evidence>
<proteinExistence type="predicted"/>
<dbReference type="SMART" id="SM00768">
    <property type="entry name" value="X8"/>
    <property type="match status" value="1"/>
</dbReference>
<dbReference type="InterPro" id="IPR012946">
    <property type="entry name" value="X8"/>
</dbReference>
<protein>
    <submittedName>
        <fullName evidence="11">X8 domain</fullName>
    </submittedName>
</protein>
<keyword evidence="5" id="KW-0472">Membrane</keyword>
<comment type="caution">
    <text evidence="11">The sequence shown here is derived from an EMBL/GenBank/DDBJ whole genome shotgun (WGS) entry which is preliminary data.</text>
</comment>
<evidence type="ECO:0000256" key="8">
    <source>
        <dbReference type="ARBA" id="ARBA00023288"/>
    </source>
</evidence>
<keyword evidence="6" id="KW-1015">Disulfide bond</keyword>
<comment type="subcellular location">
    <subcellularLocation>
        <location evidence="1">Cell membrane</location>
        <topology evidence="1">Lipid-anchor</topology>
        <topology evidence="1">GPI-anchor</topology>
    </subcellularLocation>
</comment>
<dbReference type="GO" id="GO:0005886">
    <property type="term" value="C:plasma membrane"/>
    <property type="evidence" value="ECO:0007669"/>
    <property type="project" value="UniProtKB-SubCell"/>
</dbReference>
<dbReference type="PANTHER" id="PTHR31044:SF35">
    <property type="entry name" value="GLUCAN ENDO-1,3-BETA-GLUCOSIDASE 4-LIKE"/>
    <property type="match status" value="1"/>
</dbReference>
<evidence type="ECO:0000256" key="3">
    <source>
        <dbReference type="ARBA" id="ARBA00022622"/>
    </source>
</evidence>
<keyword evidence="8" id="KW-0449">Lipoprotein</keyword>
<evidence type="ECO:0000313" key="11">
    <source>
        <dbReference type="EMBL" id="KAK6919168.1"/>
    </source>
</evidence>
<evidence type="ECO:0000256" key="4">
    <source>
        <dbReference type="ARBA" id="ARBA00022729"/>
    </source>
</evidence>
<evidence type="ECO:0000256" key="6">
    <source>
        <dbReference type="ARBA" id="ARBA00023157"/>
    </source>
</evidence>
<dbReference type="AlphaFoldDB" id="A0AAN8V0M2"/>
<keyword evidence="4 9" id="KW-0732">Signal</keyword>
<dbReference type="Gene3D" id="1.20.58.1040">
    <property type="match status" value="1"/>
</dbReference>
<feature type="signal peptide" evidence="9">
    <location>
        <begin position="1"/>
        <end position="25"/>
    </location>
</feature>
<evidence type="ECO:0000256" key="7">
    <source>
        <dbReference type="ARBA" id="ARBA00023180"/>
    </source>
</evidence>
<dbReference type="GO" id="GO:0009506">
    <property type="term" value="C:plasmodesma"/>
    <property type="evidence" value="ECO:0007669"/>
    <property type="project" value="UniProtKB-ARBA"/>
</dbReference>
<feature type="domain" description="X8" evidence="10">
    <location>
        <begin position="29"/>
        <end position="113"/>
    </location>
</feature>
<evidence type="ECO:0000256" key="1">
    <source>
        <dbReference type="ARBA" id="ARBA00004609"/>
    </source>
</evidence>
<keyword evidence="3" id="KW-0336">GPI-anchor</keyword>
<evidence type="ECO:0000313" key="12">
    <source>
        <dbReference type="Proteomes" id="UP001370490"/>
    </source>
</evidence>
<organism evidence="11 12">
    <name type="scientific">Dillenia turbinata</name>
    <dbReference type="NCBI Taxonomy" id="194707"/>
    <lineage>
        <taxon>Eukaryota</taxon>
        <taxon>Viridiplantae</taxon>
        <taxon>Streptophyta</taxon>
        <taxon>Embryophyta</taxon>
        <taxon>Tracheophyta</taxon>
        <taxon>Spermatophyta</taxon>
        <taxon>Magnoliopsida</taxon>
        <taxon>eudicotyledons</taxon>
        <taxon>Gunneridae</taxon>
        <taxon>Pentapetalae</taxon>
        <taxon>Dilleniales</taxon>
        <taxon>Dilleniaceae</taxon>
        <taxon>Dillenia</taxon>
    </lineage>
</organism>
<dbReference type="Pfam" id="PF07983">
    <property type="entry name" value="X8"/>
    <property type="match status" value="1"/>
</dbReference>
<sequence length="117" mass="12994">MRPCILLGMLIALIIVLSITIESNAQQKEWCIASPGASDAMLQEALDWACKNGADCSMFQPIRPCYLPDNLRHHASYAFNSYYQKFKKSGGTCDFHNCATTCLGDPSHGSCHFEYIP</sequence>
<dbReference type="EMBL" id="JBAMMX010000022">
    <property type="protein sequence ID" value="KAK6919168.1"/>
    <property type="molecule type" value="Genomic_DNA"/>
</dbReference>
<evidence type="ECO:0000256" key="9">
    <source>
        <dbReference type="SAM" id="SignalP"/>
    </source>
</evidence>
<dbReference type="PANTHER" id="PTHR31044">
    <property type="entry name" value="BETA-1,3 GLUCANASE"/>
    <property type="match status" value="1"/>
</dbReference>
<accession>A0AAN8V0M2</accession>
<feature type="chain" id="PRO_5043001739" evidence="9">
    <location>
        <begin position="26"/>
        <end position="117"/>
    </location>
</feature>
<dbReference type="InterPro" id="IPR044788">
    <property type="entry name" value="X8_dom_prot"/>
</dbReference>
<dbReference type="GO" id="GO:0098552">
    <property type="term" value="C:side of membrane"/>
    <property type="evidence" value="ECO:0007669"/>
    <property type="project" value="UniProtKB-KW"/>
</dbReference>
<dbReference type="FunFam" id="1.20.58.1040:FF:000001">
    <property type="entry name" value="Glucan endo-1,3-beta-glucosidase 4"/>
    <property type="match status" value="1"/>
</dbReference>
<reference evidence="11 12" key="1">
    <citation type="submission" date="2023-12" db="EMBL/GenBank/DDBJ databases">
        <title>A high-quality genome assembly for Dillenia turbinata (Dilleniales).</title>
        <authorList>
            <person name="Chanderbali A."/>
        </authorList>
    </citation>
    <scope>NUCLEOTIDE SEQUENCE [LARGE SCALE GENOMIC DNA]</scope>
    <source>
        <strain evidence="11">LSX21</strain>
        <tissue evidence="11">Leaf</tissue>
    </source>
</reference>
<keyword evidence="12" id="KW-1185">Reference proteome</keyword>
<evidence type="ECO:0000259" key="10">
    <source>
        <dbReference type="SMART" id="SM00768"/>
    </source>
</evidence>
<evidence type="ECO:0000256" key="5">
    <source>
        <dbReference type="ARBA" id="ARBA00023136"/>
    </source>
</evidence>
<gene>
    <name evidence="11" type="ORF">RJ641_017590</name>
</gene>
<keyword evidence="2" id="KW-1003">Cell membrane</keyword>
<keyword evidence="7" id="KW-0325">Glycoprotein</keyword>
<dbReference type="Proteomes" id="UP001370490">
    <property type="component" value="Unassembled WGS sequence"/>
</dbReference>
<name>A0AAN8V0M2_9MAGN</name>